<dbReference type="SUPFAM" id="SSF51069">
    <property type="entry name" value="Carbonic anhydrase"/>
    <property type="match status" value="3"/>
</dbReference>
<keyword evidence="5 9" id="KW-0862">Zinc</keyword>
<keyword evidence="6" id="KW-0325">Glycoprotein</keyword>
<evidence type="ECO:0000259" key="11">
    <source>
        <dbReference type="PROSITE" id="PS51144"/>
    </source>
</evidence>
<evidence type="ECO:0000256" key="3">
    <source>
        <dbReference type="ARBA" id="ARBA00012925"/>
    </source>
</evidence>
<keyword evidence="7 9" id="KW-0456">Lyase</keyword>
<evidence type="ECO:0000256" key="4">
    <source>
        <dbReference type="ARBA" id="ARBA00022723"/>
    </source>
</evidence>
<dbReference type="InterPro" id="IPR001711">
    <property type="entry name" value="PLipase_C_Pinositol-sp_Y"/>
</dbReference>
<keyword evidence="9" id="KW-0732">Signal</keyword>
<dbReference type="GO" id="GO:0006629">
    <property type="term" value="P:lipid metabolic process"/>
    <property type="evidence" value="ECO:0007669"/>
    <property type="project" value="InterPro"/>
</dbReference>
<dbReference type="PANTHER" id="PTHR18952">
    <property type="entry name" value="CARBONIC ANHYDRASE"/>
    <property type="match status" value="1"/>
</dbReference>
<dbReference type="RefSeq" id="XP_055862437.1">
    <property type="nucleotide sequence ID" value="XM_056006462.1"/>
</dbReference>
<sequence length="833" mass="94269">MANLLLALAVCFLVNTNEAADWSYSGENGPEFWQVNYKTCGQQSQSPINIYEGDVTVNTKLPPFVYRNYDVDTDMTLTNNGHSAMVVLGESSQLLISGGGLVGQYKAIQFHFHWGEMSNTGSEHLLSGHAFPMELHIVHYNTKYMNVSEALKYHDGLAVLGFMYLTTDTNNSNNNYADIVGNLQNIQVKGATVQLNRSKVASLLPASYLDFYRYAGSLTTPTCDQSVIWTVFVDPIYISENQLNEFRKLLDAHNHTMSKNFRPVQPLNRRTVVSNYKPHIHWQYGHDEPNHWKDIFESCGGQNQSPINIDYNITIGQSTLPLLAYQNYEKPPLSGMILKNNGHTVELELLGDEIAIFAGGLAEPYIAKQFHFHWGSNSSRGSEHQLDSKSYPMELHIVHYRKSLKNLTTAATQYRGVAVLGFFCELSPLDNLGLKSLTDHLRNVAKPDTNVSIPTFSINSFLPAFRSDFYRYDGSLTTPSCAESVIWTVFKDTVKISAKQLEAFRQVQSYENGEQVPMVDNYRPVQLLYTRAVHRNFKIPPPKTHWSYEGSHGASHWSSTYQFCASSATSRQSPIDIVSSHMQNIRLPPFILEGYDSSSSITLDLKNNGHTVQADISGGNLFISGAGLPGTYRAAQFHFHWGSDNKRGSEHLIEGRPYPLEIHIVHYNIDQPDIIKAVTEKNGLAVLGILFEISEADNKGYEKIIDELNNVFAPYSRYQMNYQELRQLLPKNVNEFYRYEGSLTTPECHETVTWTIFKETMKISTRQLMKFRRVYTEREDLLQVPLVDNFRPVQPLNKRTIISNFPYSSISSGSRLTLTVSMFVIASVCVILH</sequence>
<accession>A0A9W2YI62</accession>
<dbReference type="InterPro" id="IPR018338">
    <property type="entry name" value="Carbonic_anhydrase_a-class_CS"/>
</dbReference>
<protein>
    <recommendedName>
        <fullName evidence="3 9">Carbonic anhydrase</fullName>
        <ecNumber evidence="3 9">4.2.1.1</ecNumber>
    </recommendedName>
</protein>
<gene>
    <name evidence="13 14" type="primary">LOC106070263</name>
</gene>
<dbReference type="GO" id="GO:0008270">
    <property type="term" value="F:zinc ion binding"/>
    <property type="evidence" value="ECO:0007669"/>
    <property type="project" value="UniProtKB-UniRule"/>
</dbReference>
<dbReference type="Gene3D" id="3.10.200.10">
    <property type="entry name" value="Alpha carbonic anhydrase"/>
    <property type="match status" value="3"/>
</dbReference>
<dbReference type="GO" id="GO:0004089">
    <property type="term" value="F:carbonate dehydratase activity"/>
    <property type="evidence" value="ECO:0007669"/>
    <property type="project" value="UniProtKB-UniRule"/>
</dbReference>
<feature type="signal peptide" evidence="9">
    <location>
        <begin position="1"/>
        <end position="19"/>
    </location>
</feature>
<dbReference type="EC" id="4.2.1.1" evidence="3 9"/>
<dbReference type="InterPro" id="IPR023561">
    <property type="entry name" value="Carbonic_anhydrase_a-class"/>
</dbReference>
<evidence type="ECO:0000313" key="12">
    <source>
        <dbReference type="Proteomes" id="UP001165740"/>
    </source>
</evidence>
<dbReference type="AlphaFoldDB" id="A0A9W2YI62"/>
<keyword evidence="4 9" id="KW-0479">Metal-binding</keyword>
<dbReference type="PROSITE" id="PS50008">
    <property type="entry name" value="PIPLC_Y_DOMAIN"/>
    <property type="match status" value="1"/>
</dbReference>
<dbReference type="RefSeq" id="XP_055862438.1">
    <property type="nucleotide sequence ID" value="XM_056006463.1"/>
</dbReference>
<comment type="catalytic activity">
    <reaction evidence="8 9">
        <text>hydrogencarbonate + H(+) = CO2 + H2O</text>
        <dbReference type="Rhea" id="RHEA:10748"/>
        <dbReference type="ChEBI" id="CHEBI:15377"/>
        <dbReference type="ChEBI" id="CHEBI:15378"/>
        <dbReference type="ChEBI" id="CHEBI:16526"/>
        <dbReference type="ChEBI" id="CHEBI:17544"/>
        <dbReference type="EC" id="4.2.1.1"/>
    </reaction>
</comment>
<evidence type="ECO:0000256" key="2">
    <source>
        <dbReference type="ARBA" id="ARBA00010718"/>
    </source>
</evidence>
<proteinExistence type="inferred from homology"/>
<feature type="domain" description="Alpha-carbonic anhydrase" evidence="11">
    <location>
        <begin position="20"/>
        <end position="276"/>
    </location>
</feature>
<comment type="function">
    <text evidence="1 9">Reversible hydration of carbon dioxide.</text>
</comment>
<dbReference type="Pfam" id="PF00194">
    <property type="entry name" value="Carb_anhydrase"/>
    <property type="match status" value="3"/>
</dbReference>
<dbReference type="InterPro" id="IPR036398">
    <property type="entry name" value="CA_dom_sf"/>
</dbReference>
<dbReference type="PROSITE" id="PS00162">
    <property type="entry name" value="ALPHA_CA_1"/>
    <property type="match status" value="3"/>
</dbReference>
<evidence type="ECO:0000256" key="6">
    <source>
        <dbReference type="ARBA" id="ARBA00023180"/>
    </source>
</evidence>
<dbReference type="GO" id="GO:0005886">
    <property type="term" value="C:plasma membrane"/>
    <property type="evidence" value="ECO:0007669"/>
    <property type="project" value="TreeGrafter"/>
</dbReference>
<dbReference type="GO" id="GO:0004435">
    <property type="term" value="F:phosphatidylinositol-4,5-bisphosphate phospholipase C activity"/>
    <property type="evidence" value="ECO:0007669"/>
    <property type="project" value="InterPro"/>
</dbReference>
<evidence type="ECO:0000313" key="14">
    <source>
        <dbReference type="RefSeq" id="XP_055862438.1"/>
    </source>
</evidence>
<organism evidence="12 14">
    <name type="scientific">Biomphalaria glabrata</name>
    <name type="common">Bloodfluke planorb</name>
    <name type="synonym">Freshwater snail</name>
    <dbReference type="NCBI Taxonomy" id="6526"/>
    <lineage>
        <taxon>Eukaryota</taxon>
        <taxon>Metazoa</taxon>
        <taxon>Spiralia</taxon>
        <taxon>Lophotrochozoa</taxon>
        <taxon>Mollusca</taxon>
        <taxon>Gastropoda</taxon>
        <taxon>Heterobranchia</taxon>
        <taxon>Euthyneura</taxon>
        <taxon>Panpulmonata</taxon>
        <taxon>Hygrophila</taxon>
        <taxon>Lymnaeoidea</taxon>
        <taxon>Planorbidae</taxon>
        <taxon>Biomphalaria</taxon>
    </lineage>
</organism>
<dbReference type="Proteomes" id="UP001165740">
    <property type="component" value="Chromosome 12"/>
</dbReference>
<dbReference type="GO" id="GO:0035556">
    <property type="term" value="P:intracellular signal transduction"/>
    <property type="evidence" value="ECO:0007669"/>
    <property type="project" value="InterPro"/>
</dbReference>
<feature type="domain" description="PI-PLC Y-box" evidence="10">
    <location>
        <begin position="259"/>
        <end position="285"/>
    </location>
</feature>
<dbReference type="SMART" id="SM01057">
    <property type="entry name" value="Carb_anhydrase"/>
    <property type="match status" value="3"/>
</dbReference>
<dbReference type="PROSITE" id="PS51144">
    <property type="entry name" value="ALPHA_CA_2"/>
    <property type="match status" value="3"/>
</dbReference>
<evidence type="ECO:0000256" key="1">
    <source>
        <dbReference type="ARBA" id="ARBA00002904"/>
    </source>
</evidence>
<dbReference type="GeneID" id="106070263"/>
<comment type="similarity">
    <text evidence="2 9">Belongs to the alpha-carbonic anhydrase family.</text>
</comment>
<dbReference type="PANTHER" id="PTHR18952:SF265">
    <property type="entry name" value="CARBONIC ANHYDRASE"/>
    <property type="match status" value="1"/>
</dbReference>
<evidence type="ECO:0000313" key="13">
    <source>
        <dbReference type="RefSeq" id="XP_055862437.1"/>
    </source>
</evidence>
<feature type="domain" description="Alpha-carbonic anhydrase" evidence="11">
    <location>
        <begin position="280"/>
        <end position="537"/>
    </location>
</feature>
<evidence type="ECO:0000256" key="8">
    <source>
        <dbReference type="ARBA" id="ARBA00048348"/>
    </source>
</evidence>
<evidence type="ECO:0000256" key="9">
    <source>
        <dbReference type="RuleBase" id="RU367011"/>
    </source>
</evidence>
<dbReference type="InterPro" id="IPR001148">
    <property type="entry name" value="CA_dom"/>
</dbReference>
<evidence type="ECO:0000256" key="5">
    <source>
        <dbReference type="ARBA" id="ARBA00022833"/>
    </source>
</evidence>
<feature type="chain" id="PRO_5044522183" description="Carbonic anhydrase" evidence="9">
    <location>
        <begin position="20"/>
        <end position="833"/>
    </location>
</feature>
<dbReference type="OrthoDB" id="429145at2759"/>
<feature type="domain" description="Alpha-carbonic anhydrase" evidence="11">
    <location>
        <begin position="544"/>
        <end position="805"/>
    </location>
</feature>
<dbReference type="OMA" id="NGHTVQW"/>
<dbReference type="FunFam" id="3.10.200.10:FF:000003">
    <property type="entry name" value="Carbonic anhydrase 12"/>
    <property type="match status" value="3"/>
</dbReference>
<reference evidence="13 14" key="1">
    <citation type="submission" date="2025-04" db="UniProtKB">
        <authorList>
            <consortium name="RefSeq"/>
        </authorList>
    </citation>
    <scope>IDENTIFICATION</scope>
</reference>
<dbReference type="CDD" id="cd00326">
    <property type="entry name" value="alpha_CA"/>
    <property type="match status" value="2"/>
</dbReference>
<comment type="cofactor">
    <cofactor evidence="9">
        <name>Zn(2+)</name>
        <dbReference type="ChEBI" id="CHEBI:29105"/>
    </cofactor>
</comment>
<evidence type="ECO:0000256" key="7">
    <source>
        <dbReference type="ARBA" id="ARBA00023239"/>
    </source>
</evidence>
<name>A0A9W2YI62_BIOGL</name>
<evidence type="ECO:0000259" key="10">
    <source>
        <dbReference type="PROSITE" id="PS50008"/>
    </source>
</evidence>
<keyword evidence="12" id="KW-1185">Reference proteome</keyword>